<keyword evidence="1" id="KW-0732">Signal</keyword>
<name>A0A4Y7XC37_9GAMM</name>
<accession>A0A4Y7XC37</accession>
<feature type="chain" id="PRO_5021278210" evidence="1">
    <location>
        <begin position="20"/>
        <end position="246"/>
    </location>
</feature>
<dbReference type="Pfam" id="PF16956">
    <property type="entry name" value="Porin_7"/>
    <property type="match status" value="1"/>
</dbReference>
<gene>
    <name evidence="2" type="ORF">E2B99_07470</name>
</gene>
<dbReference type="Proteomes" id="UP000297834">
    <property type="component" value="Unassembled WGS sequence"/>
</dbReference>
<dbReference type="EMBL" id="SNTY01000025">
    <property type="protein sequence ID" value="TEU26841.1"/>
    <property type="molecule type" value="Genomic_DNA"/>
</dbReference>
<protein>
    <submittedName>
        <fullName evidence="2">Putative porin</fullName>
    </submittedName>
</protein>
<sequence length="246" mass="27068">MKKLALAAALLATMSAANAYQTEVGADYTYFDNDNSDSVNAFGLDATYYFNPVTDNNAPLAEAAFMNRASNVGVNVATNDADNEKTEYGIKGEYYVPNTDFYVSGKLARVEDDYDHVNKYGAEIGYLPAPNFLIAAGLVGTERDDDSNTDPSIRAKYVTRVGQHDWNFEAGGVFGDNDEYNFLADYFVDNTFSIGGKYQNIDNGVDNKDTFSVRARKFINQQTSVQGELGFGDDTNTVGIRGTYRF</sequence>
<reference evidence="2 3" key="1">
    <citation type="submission" date="2019-03" db="EMBL/GenBank/DDBJ databases">
        <title>Alkanindiges illinoisensis: a potential pathogenic isolated from ascites of a gastric cancer patient with abdominal metastasis.</title>
        <authorList>
            <person name="Hu X."/>
            <person name="Yang B."/>
            <person name="Yan X."/>
            <person name="Lin L."/>
            <person name="Zhao H."/>
            <person name="Zhou F."/>
            <person name="Su B."/>
            <person name="Chen J."/>
            <person name="Rui Y."/>
            <person name="Wang Q."/>
            <person name="Zheng L."/>
        </authorList>
    </citation>
    <scope>NUCLEOTIDE SEQUENCE [LARGE SCALE GENOMIC DNA]</scope>
    <source>
        <strain evidence="2 3">NFYY 23406</strain>
    </source>
</reference>
<keyword evidence="3" id="KW-1185">Reference proteome</keyword>
<feature type="signal peptide" evidence="1">
    <location>
        <begin position="1"/>
        <end position="19"/>
    </location>
</feature>
<evidence type="ECO:0000313" key="3">
    <source>
        <dbReference type="Proteomes" id="UP000297834"/>
    </source>
</evidence>
<dbReference type="AlphaFoldDB" id="A0A4Y7XC37"/>
<organism evidence="2 3">
    <name type="scientific">Alkanindiges illinoisensis</name>
    <dbReference type="NCBI Taxonomy" id="197183"/>
    <lineage>
        <taxon>Bacteria</taxon>
        <taxon>Pseudomonadati</taxon>
        <taxon>Pseudomonadota</taxon>
        <taxon>Gammaproteobacteria</taxon>
        <taxon>Moraxellales</taxon>
        <taxon>Moraxellaceae</taxon>
        <taxon>Alkanindiges</taxon>
    </lineage>
</organism>
<dbReference type="InterPro" id="IPR031593">
    <property type="entry name" value="Porin_7"/>
</dbReference>
<dbReference type="RefSeq" id="WP_134244288.1">
    <property type="nucleotide sequence ID" value="NZ_SNTY01000025.1"/>
</dbReference>
<evidence type="ECO:0000256" key="1">
    <source>
        <dbReference type="SAM" id="SignalP"/>
    </source>
</evidence>
<evidence type="ECO:0000313" key="2">
    <source>
        <dbReference type="EMBL" id="TEU26841.1"/>
    </source>
</evidence>
<proteinExistence type="predicted"/>
<dbReference type="OrthoDB" id="6225858at2"/>
<comment type="caution">
    <text evidence="2">The sequence shown here is derived from an EMBL/GenBank/DDBJ whole genome shotgun (WGS) entry which is preliminary data.</text>
</comment>